<gene>
    <name evidence="5" type="ORF">HMPREF9473_04576</name>
</gene>
<keyword evidence="1" id="KW-0805">Transcription regulation</keyword>
<dbReference type="PROSITE" id="PS01124">
    <property type="entry name" value="HTH_ARAC_FAMILY_2"/>
    <property type="match status" value="1"/>
</dbReference>
<evidence type="ECO:0000313" key="6">
    <source>
        <dbReference type="Proteomes" id="UP000005384"/>
    </source>
</evidence>
<sequence>MERVVFREAIQGLEVEQVVRDFEYSMTTRHFHETYELYFLKEGERYYFIDKETYLVKSGDVVLIKRDQIHKTSMAGSSYHNRILLQMRSEVYNPVLRANGLLSIEEFYERSDQIISLTEGDSKTVENLLLTMKDEIHKRQKYGEQMVYLKLIELFITLSRYKKSTAFVKENQKARTAKYQKVHEVADYLLSCPETKEGLEELAKRFYISKSYLTRIFREVTGFTVNEYMNVARIKKAQNLLIHSGYSITEIAEILGFESITYFERVFKKYTDDTPLKYKKRMKNS</sequence>
<evidence type="ECO:0000259" key="4">
    <source>
        <dbReference type="PROSITE" id="PS01124"/>
    </source>
</evidence>
<dbReference type="InterPro" id="IPR014710">
    <property type="entry name" value="RmlC-like_jellyroll"/>
</dbReference>
<dbReference type="InterPro" id="IPR020449">
    <property type="entry name" value="Tscrpt_reg_AraC-type_HTH"/>
</dbReference>
<keyword evidence="3" id="KW-0804">Transcription</keyword>
<dbReference type="GO" id="GO:0003700">
    <property type="term" value="F:DNA-binding transcription factor activity"/>
    <property type="evidence" value="ECO:0007669"/>
    <property type="project" value="InterPro"/>
</dbReference>
<protein>
    <recommendedName>
        <fullName evidence="4">HTH araC/xylS-type domain-containing protein</fullName>
    </recommendedName>
</protein>
<dbReference type="EMBL" id="ADLN01000120">
    <property type="protein sequence ID" value="EHI57467.1"/>
    <property type="molecule type" value="Genomic_DNA"/>
</dbReference>
<name>G5IM48_9FIRM</name>
<dbReference type="Pfam" id="PF02311">
    <property type="entry name" value="AraC_binding"/>
    <property type="match status" value="1"/>
</dbReference>
<dbReference type="RefSeq" id="WP_006782564.1">
    <property type="nucleotide sequence ID" value="NZ_CP040506.1"/>
</dbReference>
<dbReference type="GO" id="GO:0043565">
    <property type="term" value="F:sequence-specific DNA binding"/>
    <property type="evidence" value="ECO:0007669"/>
    <property type="project" value="InterPro"/>
</dbReference>
<dbReference type="PROSITE" id="PS00041">
    <property type="entry name" value="HTH_ARAC_FAMILY_1"/>
    <property type="match status" value="1"/>
</dbReference>
<dbReference type="PATRIC" id="fig|742737.3.peg.4563"/>
<accession>G5IM48</accession>
<reference evidence="5 6" key="1">
    <citation type="submission" date="2011-08" db="EMBL/GenBank/DDBJ databases">
        <title>The Genome Sequence of Clostridium hathewayi WAL-18680.</title>
        <authorList>
            <consortium name="The Broad Institute Genome Sequencing Platform"/>
            <person name="Earl A."/>
            <person name="Ward D."/>
            <person name="Feldgarden M."/>
            <person name="Gevers D."/>
            <person name="Finegold S.M."/>
            <person name="Summanen P.H."/>
            <person name="Molitoris D.R."/>
            <person name="Song M."/>
            <person name="Daigneault M."/>
            <person name="Allen-Vercoe E."/>
            <person name="Young S.K."/>
            <person name="Zeng Q."/>
            <person name="Gargeya S."/>
            <person name="Fitzgerald M."/>
            <person name="Haas B."/>
            <person name="Abouelleil A."/>
            <person name="Alvarado L."/>
            <person name="Arachchi H.M."/>
            <person name="Berlin A."/>
            <person name="Brown A."/>
            <person name="Chapman S.B."/>
            <person name="Chen Z."/>
            <person name="Dunbar C."/>
            <person name="Freedman E."/>
            <person name="Gearin G."/>
            <person name="Gellesch M."/>
            <person name="Goldberg J."/>
            <person name="Griggs A."/>
            <person name="Gujja S."/>
            <person name="Heiman D."/>
            <person name="Howarth C."/>
            <person name="Larson L."/>
            <person name="Lui A."/>
            <person name="MacDonald P.J.P."/>
            <person name="Montmayeur A."/>
            <person name="Murphy C."/>
            <person name="Neiman D."/>
            <person name="Pearson M."/>
            <person name="Priest M."/>
            <person name="Roberts A."/>
            <person name="Saif S."/>
            <person name="Shea T."/>
            <person name="Shenoy N."/>
            <person name="Sisk P."/>
            <person name="Stolte C."/>
            <person name="Sykes S."/>
            <person name="Wortman J."/>
            <person name="Nusbaum C."/>
            <person name="Birren B."/>
        </authorList>
    </citation>
    <scope>NUCLEOTIDE SEQUENCE [LARGE SCALE GENOMIC DNA]</scope>
    <source>
        <strain evidence="5 6">WAL-18680</strain>
    </source>
</reference>
<dbReference type="Gene3D" id="2.60.120.10">
    <property type="entry name" value="Jelly Rolls"/>
    <property type="match status" value="1"/>
</dbReference>
<dbReference type="InterPro" id="IPR009057">
    <property type="entry name" value="Homeodomain-like_sf"/>
</dbReference>
<dbReference type="HOGENOM" id="CLU_000445_88_3_9"/>
<keyword evidence="2" id="KW-0238">DNA-binding</keyword>
<proteinExistence type="predicted"/>
<organism evidence="5 6">
    <name type="scientific">Hungatella hathewayi WAL-18680</name>
    <dbReference type="NCBI Taxonomy" id="742737"/>
    <lineage>
        <taxon>Bacteria</taxon>
        <taxon>Bacillati</taxon>
        <taxon>Bacillota</taxon>
        <taxon>Clostridia</taxon>
        <taxon>Lachnospirales</taxon>
        <taxon>Lachnospiraceae</taxon>
        <taxon>Hungatella</taxon>
    </lineage>
</organism>
<evidence type="ECO:0000256" key="2">
    <source>
        <dbReference type="ARBA" id="ARBA00023125"/>
    </source>
</evidence>
<evidence type="ECO:0000256" key="1">
    <source>
        <dbReference type="ARBA" id="ARBA00023015"/>
    </source>
</evidence>
<dbReference type="AlphaFoldDB" id="G5IM48"/>
<keyword evidence="6" id="KW-1185">Reference proteome</keyword>
<dbReference type="SUPFAM" id="SSF51215">
    <property type="entry name" value="Regulatory protein AraC"/>
    <property type="match status" value="1"/>
</dbReference>
<dbReference type="PANTHER" id="PTHR43280">
    <property type="entry name" value="ARAC-FAMILY TRANSCRIPTIONAL REGULATOR"/>
    <property type="match status" value="1"/>
</dbReference>
<dbReference type="SMART" id="SM00342">
    <property type="entry name" value="HTH_ARAC"/>
    <property type="match status" value="1"/>
</dbReference>
<comment type="caution">
    <text evidence="5">The sequence shown here is derived from an EMBL/GenBank/DDBJ whole genome shotgun (WGS) entry which is preliminary data.</text>
</comment>
<dbReference type="Gene3D" id="1.10.10.60">
    <property type="entry name" value="Homeodomain-like"/>
    <property type="match status" value="2"/>
</dbReference>
<dbReference type="InterPro" id="IPR018060">
    <property type="entry name" value="HTH_AraC"/>
</dbReference>
<dbReference type="PANTHER" id="PTHR43280:SF28">
    <property type="entry name" value="HTH-TYPE TRANSCRIPTIONAL ACTIVATOR RHAS"/>
    <property type="match status" value="1"/>
</dbReference>
<dbReference type="OrthoDB" id="9782911at2"/>
<dbReference type="InterPro" id="IPR037923">
    <property type="entry name" value="HTH-like"/>
</dbReference>
<dbReference type="Proteomes" id="UP000005384">
    <property type="component" value="Unassembled WGS sequence"/>
</dbReference>
<feature type="domain" description="HTH araC/xylS-type" evidence="4">
    <location>
        <begin position="183"/>
        <end position="281"/>
    </location>
</feature>
<dbReference type="Pfam" id="PF12833">
    <property type="entry name" value="HTH_18"/>
    <property type="match status" value="1"/>
</dbReference>
<dbReference type="SUPFAM" id="SSF46689">
    <property type="entry name" value="Homeodomain-like"/>
    <property type="match status" value="2"/>
</dbReference>
<evidence type="ECO:0000256" key="3">
    <source>
        <dbReference type="ARBA" id="ARBA00023163"/>
    </source>
</evidence>
<dbReference type="InterPro" id="IPR018062">
    <property type="entry name" value="HTH_AraC-typ_CS"/>
</dbReference>
<dbReference type="InterPro" id="IPR003313">
    <property type="entry name" value="AraC-bd"/>
</dbReference>
<dbReference type="PRINTS" id="PR00032">
    <property type="entry name" value="HTHARAC"/>
</dbReference>
<evidence type="ECO:0000313" key="5">
    <source>
        <dbReference type="EMBL" id="EHI57467.1"/>
    </source>
</evidence>